<dbReference type="AlphaFoldDB" id="A0A1I1VHW7"/>
<dbReference type="Proteomes" id="UP000198598">
    <property type="component" value="Unassembled WGS sequence"/>
</dbReference>
<name>A0A1I1VHW7_9BACT</name>
<evidence type="ECO:0000256" key="1">
    <source>
        <dbReference type="SAM" id="SignalP"/>
    </source>
</evidence>
<protein>
    <submittedName>
        <fullName evidence="2">Type I phosphodiesterase / nucleotide pyrophosphatase</fullName>
    </submittedName>
</protein>
<feature type="signal peptide" evidence="1">
    <location>
        <begin position="1"/>
        <end position="25"/>
    </location>
</feature>
<dbReference type="InterPro" id="IPR002591">
    <property type="entry name" value="Phosphodiest/P_Trfase"/>
</dbReference>
<dbReference type="Pfam" id="PF01663">
    <property type="entry name" value="Phosphodiest"/>
    <property type="match status" value="1"/>
</dbReference>
<feature type="chain" id="PRO_5011692836" evidence="1">
    <location>
        <begin position="26"/>
        <end position="416"/>
    </location>
</feature>
<keyword evidence="3" id="KW-1185">Reference proteome</keyword>
<sequence>MYMKRNSILQSLVTFCLLFAQSSWAQSKPKKAIFVIVDGIPADVIEKQPTPNLDAIAKEGGYARAYVGGQKNTYSQTPTISAVGYNSLLTGTWVNKHNVWDNSIKDPNYAYWTIFRFFESQYPAKKSAVFSTWLDNRTKLIGENLPQTGHLRMDYSFDGLERDTLLFPHDKVSEYIHKIDEKVVDEASRYIQDESPDLSWVYLEYTDDMGHKYGDSEPFYKAVKIMDEQMGRLWKSIQYRQKTFGEDWQLFITTDHGRSADTGKNHGGQSDRERSTWIVTNAKDLNSQFKTNTPGIVDIMPTMARHLQLTIPKEQAFELDGIPLTGKLSIAEPVAKKEGNQLMLNWKAVESEGNVKIWVSTTNHFEEGKRDDYLMLAEVPTKTGTATIDVSKLSSGFFKIVLQGRYNNLTRWIVEK</sequence>
<dbReference type="STRING" id="662367.SAMN05216167_107195"/>
<keyword evidence="1" id="KW-0732">Signal</keyword>
<accession>A0A1I1VHW7</accession>
<dbReference type="InterPro" id="IPR017850">
    <property type="entry name" value="Alkaline_phosphatase_core_sf"/>
</dbReference>
<dbReference type="SUPFAM" id="SSF53649">
    <property type="entry name" value="Alkaline phosphatase-like"/>
    <property type="match status" value="1"/>
</dbReference>
<dbReference type="PANTHER" id="PTHR10151">
    <property type="entry name" value="ECTONUCLEOTIDE PYROPHOSPHATASE/PHOSPHODIESTERASE"/>
    <property type="match status" value="1"/>
</dbReference>
<reference evidence="2 3" key="1">
    <citation type="submission" date="2016-10" db="EMBL/GenBank/DDBJ databases">
        <authorList>
            <person name="de Groot N.N."/>
        </authorList>
    </citation>
    <scope>NUCLEOTIDE SEQUENCE [LARGE SCALE GENOMIC DNA]</scope>
    <source>
        <strain evidence="2 3">DSM 26130</strain>
    </source>
</reference>
<organism evidence="2 3">
    <name type="scientific">Spirosoma endophyticum</name>
    <dbReference type="NCBI Taxonomy" id="662367"/>
    <lineage>
        <taxon>Bacteria</taxon>
        <taxon>Pseudomonadati</taxon>
        <taxon>Bacteroidota</taxon>
        <taxon>Cytophagia</taxon>
        <taxon>Cytophagales</taxon>
        <taxon>Cytophagaceae</taxon>
        <taxon>Spirosoma</taxon>
    </lineage>
</organism>
<dbReference type="GO" id="GO:0016787">
    <property type="term" value="F:hydrolase activity"/>
    <property type="evidence" value="ECO:0007669"/>
    <property type="project" value="UniProtKB-ARBA"/>
</dbReference>
<proteinExistence type="predicted"/>
<gene>
    <name evidence="2" type="ORF">SAMN05216167_107195</name>
</gene>
<dbReference type="PANTHER" id="PTHR10151:SF120">
    <property type="entry name" value="BIS(5'-ADENOSYL)-TRIPHOSPHATASE"/>
    <property type="match status" value="1"/>
</dbReference>
<dbReference type="Gene3D" id="3.40.720.10">
    <property type="entry name" value="Alkaline Phosphatase, subunit A"/>
    <property type="match status" value="1"/>
</dbReference>
<evidence type="ECO:0000313" key="3">
    <source>
        <dbReference type="Proteomes" id="UP000198598"/>
    </source>
</evidence>
<evidence type="ECO:0000313" key="2">
    <source>
        <dbReference type="EMBL" id="SFD82601.1"/>
    </source>
</evidence>
<dbReference type="EMBL" id="FOLQ01000007">
    <property type="protein sequence ID" value="SFD82601.1"/>
    <property type="molecule type" value="Genomic_DNA"/>
</dbReference>